<organism evidence="2 3">
    <name type="scientific">Coleophoma cylindrospora</name>
    <dbReference type="NCBI Taxonomy" id="1849047"/>
    <lineage>
        <taxon>Eukaryota</taxon>
        <taxon>Fungi</taxon>
        <taxon>Dikarya</taxon>
        <taxon>Ascomycota</taxon>
        <taxon>Pezizomycotina</taxon>
        <taxon>Leotiomycetes</taxon>
        <taxon>Helotiales</taxon>
        <taxon>Dermateaceae</taxon>
        <taxon>Coleophoma</taxon>
    </lineage>
</organism>
<dbReference type="STRING" id="1849047.A0A3D8QS89"/>
<dbReference type="SUPFAM" id="SSF51905">
    <property type="entry name" value="FAD/NAD(P)-binding domain"/>
    <property type="match status" value="1"/>
</dbReference>
<sequence>MASNQHAVSRLTAIQNTLKSPPGVNPGTTLPFPVENSTLPFWRTELHEIDNHQSTPELPAKCDVLIIGSGFTGASIAYHLLDDNPSPPSIVILEARSACSGATGRNGGHCKPDVYYKVPKYTRMYGREAAAEIALFEASQVYSIKELVEKENIECDFNITRAYDAVLDEELAKSCKKEFDQLVADKFPTIKDIGYLAGPAAVALTGVKAAKAAFSFTVGSLWPYKLVTQLLALVVKKGVNFQTHTPVTSVSDSPDADGYWTVFTHRGQIKTKKVVFATNGYTAGILPQYEERIIPVRGICSRITVPENCIAPSVPYSYSVRHNAKGADYQITRPDGSIIVGGGRPLYFHKTEEWYNVYDDSKLIEPAVPHFHGLMQRTFRGWENSEAKLDRIWTGIMGYTTDLMPHVGAVPSKPEQFICAGFNGHGMPSIYLSAKGVAKMIRTGCAFEEIGVPQPYKTTETRLKDTSNAILDTIQK</sequence>
<keyword evidence="3" id="KW-1185">Reference proteome</keyword>
<dbReference type="PANTHER" id="PTHR13847">
    <property type="entry name" value="SARCOSINE DEHYDROGENASE-RELATED"/>
    <property type="match status" value="1"/>
</dbReference>
<dbReference type="AlphaFoldDB" id="A0A3D8QS89"/>
<dbReference type="Proteomes" id="UP000256645">
    <property type="component" value="Unassembled WGS sequence"/>
</dbReference>
<dbReference type="Pfam" id="PF01266">
    <property type="entry name" value="DAO"/>
    <property type="match status" value="1"/>
</dbReference>
<dbReference type="PANTHER" id="PTHR13847:SF279">
    <property type="entry name" value="FAD DEPENDENT OXIDOREDUCTASE DOMAIN-CONTAINING PROTEIN-RELATED"/>
    <property type="match status" value="1"/>
</dbReference>
<dbReference type="EMBL" id="PDLM01000012">
    <property type="protein sequence ID" value="RDW64679.1"/>
    <property type="molecule type" value="Genomic_DNA"/>
</dbReference>
<protein>
    <submittedName>
        <fullName evidence="2">FAD dependent oxidoreductase superfamily protein-3</fullName>
    </submittedName>
</protein>
<dbReference type="GO" id="GO:0005737">
    <property type="term" value="C:cytoplasm"/>
    <property type="evidence" value="ECO:0007669"/>
    <property type="project" value="TreeGrafter"/>
</dbReference>
<dbReference type="Gene3D" id="3.50.50.60">
    <property type="entry name" value="FAD/NAD(P)-binding domain"/>
    <property type="match status" value="1"/>
</dbReference>
<accession>A0A3D8QS89</accession>
<dbReference type="InterPro" id="IPR036188">
    <property type="entry name" value="FAD/NAD-bd_sf"/>
</dbReference>
<evidence type="ECO:0000313" key="2">
    <source>
        <dbReference type="EMBL" id="RDW64679.1"/>
    </source>
</evidence>
<comment type="caution">
    <text evidence="2">The sequence shown here is derived from an EMBL/GenBank/DDBJ whole genome shotgun (WGS) entry which is preliminary data.</text>
</comment>
<evidence type="ECO:0000313" key="3">
    <source>
        <dbReference type="Proteomes" id="UP000256645"/>
    </source>
</evidence>
<name>A0A3D8QS89_9HELO</name>
<dbReference type="InterPro" id="IPR006076">
    <property type="entry name" value="FAD-dep_OxRdtase"/>
</dbReference>
<reference evidence="2 3" key="1">
    <citation type="journal article" date="2018" name="IMA Fungus">
        <title>IMA Genome-F 9: Draft genome sequence of Annulohypoxylon stygium, Aspergillus mulundensis, Berkeleyomyces basicola (syn. Thielaviopsis basicola), Ceratocystis smalleyi, two Cercospora beticola strains, Coleophoma cylindrospora, Fusarium fracticaudum, Phialophora cf. hyalina, and Morchella septimelata.</title>
        <authorList>
            <person name="Wingfield B.D."/>
            <person name="Bills G.F."/>
            <person name="Dong Y."/>
            <person name="Huang W."/>
            <person name="Nel W.J."/>
            <person name="Swalarsk-Parry B.S."/>
            <person name="Vaghefi N."/>
            <person name="Wilken P.M."/>
            <person name="An Z."/>
            <person name="de Beer Z.W."/>
            <person name="De Vos L."/>
            <person name="Chen L."/>
            <person name="Duong T.A."/>
            <person name="Gao Y."/>
            <person name="Hammerbacher A."/>
            <person name="Kikkert J.R."/>
            <person name="Li Y."/>
            <person name="Li H."/>
            <person name="Li K."/>
            <person name="Li Q."/>
            <person name="Liu X."/>
            <person name="Ma X."/>
            <person name="Naidoo K."/>
            <person name="Pethybridge S.J."/>
            <person name="Sun J."/>
            <person name="Steenkamp E.T."/>
            <person name="van der Nest M.A."/>
            <person name="van Wyk S."/>
            <person name="Wingfield M.J."/>
            <person name="Xiong C."/>
            <person name="Yue Q."/>
            <person name="Zhang X."/>
        </authorList>
    </citation>
    <scope>NUCLEOTIDE SEQUENCE [LARGE SCALE GENOMIC DNA]</scope>
    <source>
        <strain evidence="2 3">BP6252</strain>
    </source>
</reference>
<gene>
    <name evidence="2" type="ORF">BP6252_10330</name>
</gene>
<dbReference type="Gene3D" id="3.30.9.10">
    <property type="entry name" value="D-Amino Acid Oxidase, subunit A, domain 2"/>
    <property type="match status" value="1"/>
</dbReference>
<feature type="domain" description="FAD dependent oxidoreductase" evidence="1">
    <location>
        <begin position="63"/>
        <end position="439"/>
    </location>
</feature>
<evidence type="ECO:0000259" key="1">
    <source>
        <dbReference type="Pfam" id="PF01266"/>
    </source>
</evidence>
<proteinExistence type="predicted"/>
<dbReference type="OrthoDB" id="429143at2759"/>